<dbReference type="InterPro" id="IPR012674">
    <property type="entry name" value="Calycin"/>
</dbReference>
<dbReference type="InterPro" id="IPR045165">
    <property type="entry name" value="Nitrobindin"/>
</dbReference>
<dbReference type="OrthoDB" id="4804006at2"/>
<evidence type="ECO:0000313" key="3">
    <source>
        <dbReference type="Proteomes" id="UP000215896"/>
    </source>
</evidence>
<accession>A0A255G7G2</accession>
<dbReference type="Proteomes" id="UP000215896">
    <property type="component" value="Unassembled WGS sequence"/>
</dbReference>
<organism evidence="2 3">
    <name type="scientific">Enemella evansiae</name>
    <dbReference type="NCBI Taxonomy" id="2016499"/>
    <lineage>
        <taxon>Bacteria</taxon>
        <taxon>Bacillati</taxon>
        <taxon>Actinomycetota</taxon>
        <taxon>Actinomycetes</taxon>
        <taxon>Propionibacteriales</taxon>
        <taxon>Propionibacteriaceae</taxon>
        <taxon>Enemella</taxon>
    </lineage>
</organism>
<evidence type="ECO:0000259" key="1">
    <source>
        <dbReference type="Pfam" id="PF08768"/>
    </source>
</evidence>
<dbReference type="EMBL" id="NMVO01000015">
    <property type="protein sequence ID" value="OYO11858.1"/>
    <property type="molecule type" value="Genomic_DNA"/>
</dbReference>
<proteinExistence type="predicted"/>
<comment type="caution">
    <text evidence="2">The sequence shown here is derived from an EMBL/GenBank/DDBJ whole genome shotgun (WGS) entry which is preliminary data.</text>
</comment>
<name>A0A255G7G2_9ACTN</name>
<protein>
    <submittedName>
        <fullName evidence="2">FABP family protein</fullName>
    </submittedName>
</protein>
<dbReference type="PANTHER" id="PTHR15854:SF4">
    <property type="entry name" value="PEROXYNITRITE ISOMERASE THAP4"/>
    <property type="match status" value="1"/>
</dbReference>
<dbReference type="PANTHER" id="PTHR15854">
    <property type="entry name" value="THAP4 PROTEIN"/>
    <property type="match status" value="1"/>
</dbReference>
<sequence>MHPGLKGLAWLIGHWEGFGQTQWQGTDKRVLEQVDFHHNGEPYLHYLLQAYEDEDGQLGKPVYMETGFWVPQEKNELMVVICNPEGVAQKWFGSITGLESAPGGELGTKIDLTTDAALSEGTHTAGTRLYGRIQQKLLFACDRADQDIPLAPWLTGELERK</sequence>
<dbReference type="SUPFAM" id="SSF50814">
    <property type="entry name" value="Lipocalins"/>
    <property type="match status" value="1"/>
</dbReference>
<reference evidence="2 3" key="1">
    <citation type="submission" date="2017-07" db="EMBL/GenBank/DDBJ databases">
        <title>Draft whole genome sequences of clinical Proprionibacteriaceae strains.</title>
        <authorList>
            <person name="Bernier A.-M."/>
            <person name="Bernard K."/>
            <person name="Domingo M.-C."/>
        </authorList>
    </citation>
    <scope>NUCLEOTIDE SEQUENCE [LARGE SCALE GENOMIC DNA]</scope>
    <source>
        <strain evidence="2 3">NML 030167</strain>
    </source>
</reference>
<dbReference type="InterPro" id="IPR014878">
    <property type="entry name" value="THAP4-like_heme-bd"/>
</dbReference>
<gene>
    <name evidence="2" type="ORF">CGZ94_15450</name>
</gene>
<feature type="domain" description="THAP4-like heme-binding" evidence="1">
    <location>
        <begin position="5"/>
        <end position="160"/>
    </location>
</feature>
<dbReference type="Pfam" id="PF08768">
    <property type="entry name" value="THAP4_heme-bd"/>
    <property type="match status" value="1"/>
</dbReference>
<dbReference type="AlphaFoldDB" id="A0A255G7G2"/>
<dbReference type="Gene3D" id="2.40.128.20">
    <property type="match status" value="1"/>
</dbReference>
<keyword evidence="3" id="KW-1185">Reference proteome</keyword>
<evidence type="ECO:0000313" key="2">
    <source>
        <dbReference type="EMBL" id="OYO11858.1"/>
    </source>
</evidence>